<dbReference type="InterPro" id="IPR009061">
    <property type="entry name" value="DNA-bd_dom_put_sf"/>
</dbReference>
<evidence type="ECO:0000313" key="3">
    <source>
        <dbReference type="Proteomes" id="UP001174210"/>
    </source>
</evidence>
<proteinExistence type="predicted"/>
<dbReference type="SUPFAM" id="SSF46955">
    <property type="entry name" value="Putative DNA-binding domain"/>
    <property type="match status" value="1"/>
</dbReference>
<protein>
    <submittedName>
        <fullName evidence="2">Helix-turn-helix domain-containing protein</fullName>
    </submittedName>
</protein>
<feature type="domain" description="Helix-turn-helix" evidence="1">
    <location>
        <begin position="4"/>
        <end position="49"/>
    </location>
</feature>
<dbReference type="Proteomes" id="UP001174210">
    <property type="component" value="Unassembled WGS sequence"/>
</dbReference>
<dbReference type="NCBIfam" id="TIGR01764">
    <property type="entry name" value="excise"/>
    <property type="match status" value="1"/>
</dbReference>
<dbReference type="RefSeq" id="WP_301219879.1">
    <property type="nucleotide sequence ID" value="NZ_JAROCB010000004.1"/>
</dbReference>
<name>A0ABT8J0G4_9MICO</name>
<evidence type="ECO:0000313" key="2">
    <source>
        <dbReference type="EMBL" id="MDN4598540.1"/>
    </source>
</evidence>
<gene>
    <name evidence="2" type="ORF">P5G59_15410</name>
</gene>
<organism evidence="2 3">
    <name type="scientific">Leifsonia virtsii</name>
    <dbReference type="NCBI Taxonomy" id="3035915"/>
    <lineage>
        <taxon>Bacteria</taxon>
        <taxon>Bacillati</taxon>
        <taxon>Actinomycetota</taxon>
        <taxon>Actinomycetes</taxon>
        <taxon>Micrococcales</taxon>
        <taxon>Microbacteriaceae</taxon>
        <taxon>Leifsonia</taxon>
    </lineage>
</organism>
<dbReference type="Pfam" id="PF12728">
    <property type="entry name" value="HTH_17"/>
    <property type="match status" value="1"/>
</dbReference>
<dbReference type="InterPro" id="IPR041657">
    <property type="entry name" value="HTH_17"/>
</dbReference>
<dbReference type="EMBL" id="JAROCB010000004">
    <property type="protein sequence ID" value="MDN4598540.1"/>
    <property type="molecule type" value="Genomic_DNA"/>
</dbReference>
<dbReference type="Gene3D" id="1.10.1660.10">
    <property type="match status" value="1"/>
</dbReference>
<sequence>MVELLSVKEVADELRVQPRTVREYIRTGALRATRIGKNYRIRVQDLALFTRGDATLPAVGEEPGDAAPGARSHPGSQATVILDIAAEDGLVVDRITTLVTAAGFAAGVDLHLSTIAGSAAMKIILTGPVGGVLDAAAAVRRVVGVTHE</sequence>
<evidence type="ECO:0000259" key="1">
    <source>
        <dbReference type="Pfam" id="PF12728"/>
    </source>
</evidence>
<keyword evidence="3" id="KW-1185">Reference proteome</keyword>
<reference evidence="2" key="1">
    <citation type="submission" date="2023-03" db="EMBL/GenBank/DDBJ databases">
        <title>MT1 and MT2 Draft Genomes of Novel Species.</title>
        <authorList>
            <person name="Venkateswaran K."/>
        </authorList>
    </citation>
    <scope>NUCLEOTIDE SEQUENCE</scope>
    <source>
        <strain evidence="2">F6_8S_P_1A</strain>
    </source>
</reference>
<dbReference type="InterPro" id="IPR010093">
    <property type="entry name" value="SinI_DNA-bd"/>
</dbReference>
<accession>A0ABT8J0G4</accession>
<comment type="caution">
    <text evidence="2">The sequence shown here is derived from an EMBL/GenBank/DDBJ whole genome shotgun (WGS) entry which is preliminary data.</text>
</comment>